<evidence type="ECO:0000313" key="9">
    <source>
        <dbReference type="Proteomes" id="UP000019478"/>
    </source>
</evidence>
<evidence type="ECO:0000313" key="8">
    <source>
        <dbReference type="EMBL" id="EXJ89194.1"/>
    </source>
</evidence>
<evidence type="ECO:0000256" key="4">
    <source>
        <dbReference type="ARBA" id="ARBA00023163"/>
    </source>
</evidence>
<dbReference type="InterPro" id="IPR037525">
    <property type="entry name" value="Velvet_dom"/>
</dbReference>
<keyword evidence="2" id="KW-0749">Sporulation</keyword>
<dbReference type="EMBL" id="AMGY01000002">
    <property type="protein sequence ID" value="EXJ89194.1"/>
    <property type="molecule type" value="Genomic_DNA"/>
</dbReference>
<reference evidence="8 9" key="1">
    <citation type="submission" date="2013-03" db="EMBL/GenBank/DDBJ databases">
        <title>The Genome Sequence of Capronia epimyces CBS 606.96.</title>
        <authorList>
            <consortium name="The Broad Institute Genomics Platform"/>
            <person name="Cuomo C."/>
            <person name="de Hoog S."/>
            <person name="Gorbushina A."/>
            <person name="Walker B."/>
            <person name="Young S.K."/>
            <person name="Zeng Q."/>
            <person name="Gargeya S."/>
            <person name="Fitzgerald M."/>
            <person name="Haas B."/>
            <person name="Abouelleil A."/>
            <person name="Allen A.W."/>
            <person name="Alvarado L."/>
            <person name="Arachchi H.M."/>
            <person name="Berlin A.M."/>
            <person name="Chapman S.B."/>
            <person name="Gainer-Dewar J."/>
            <person name="Goldberg J."/>
            <person name="Griggs A."/>
            <person name="Gujja S."/>
            <person name="Hansen M."/>
            <person name="Howarth C."/>
            <person name="Imamovic A."/>
            <person name="Ireland A."/>
            <person name="Larimer J."/>
            <person name="McCowan C."/>
            <person name="Murphy C."/>
            <person name="Pearson M."/>
            <person name="Poon T.W."/>
            <person name="Priest M."/>
            <person name="Roberts A."/>
            <person name="Saif S."/>
            <person name="Shea T."/>
            <person name="Sisk P."/>
            <person name="Sykes S."/>
            <person name="Wortman J."/>
            <person name="Nusbaum C."/>
            <person name="Birren B."/>
        </authorList>
    </citation>
    <scope>NUCLEOTIDE SEQUENCE [LARGE SCALE GENOMIC DNA]</scope>
    <source>
        <strain evidence="8 9">CBS 606.96</strain>
    </source>
</reference>
<name>W9Z3V8_9EURO</name>
<dbReference type="GO" id="GO:0005634">
    <property type="term" value="C:nucleus"/>
    <property type="evidence" value="ECO:0007669"/>
    <property type="project" value="UniProtKB-SubCell"/>
</dbReference>
<dbReference type="eggNOG" id="ENOG502RYR6">
    <property type="taxonomic scope" value="Eukaryota"/>
</dbReference>
<comment type="subcellular location">
    <subcellularLocation>
        <location evidence="1">Nucleus</location>
    </subcellularLocation>
</comment>
<evidence type="ECO:0000256" key="2">
    <source>
        <dbReference type="ARBA" id="ARBA00022969"/>
    </source>
</evidence>
<dbReference type="InterPro" id="IPR038491">
    <property type="entry name" value="Velvet_dom_sf"/>
</dbReference>
<dbReference type="Gene3D" id="2.60.40.3960">
    <property type="entry name" value="Velvet domain"/>
    <property type="match status" value="1"/>
</dbReference>
<dbReference type="PANTHER" id="PTHR33572">
    <property type="entry name" value="SPORE DEVELOPMENT REGULATOR VOSA"/>
    <property type="match status" value="1"/>
</dbReference>
<keyword evidence="5" id="KW-0539">Nucleus</keyword>
<keyword evidence="4" id="KW-0804">Transcription</keyword>
<dbReference type="Proteomes" id="UP000019478">
    <property type="component" value="Unassembled WGS sequence"/>
</dbReference>
<dbReference type="PANTHER" id="PTHR33572:SF17">
    <property type="entry name" value="SEXUAL DEVELOPMENT REGULATOR VELC"/>
    <property type="match status" value="1"/>
</dbReference>
<dbReference type="STRING" id="1182542.W9Z3V8"/>
<evidence type="ECO:0000259" key="7">
    <source>
        <dbReference type="PROSITE" id="PS51821"/>
    </source>
</evidence>
<dbReference type="GeneID" id="19166391"/>
<dbReference type="RefSeq" id="XP_007730591.1">
    <property type="nucleotide sequence ID" value="XM_007732401.1"/>
</dbReference>
<keyword evidence="3" id="KW-0805">Transcription regulation</keyword>
<evidence type="ECO:0000256" key="1">
    <source>
        <dbReference type="ARBA" id="ARBA00004123"/>
    </source>
</evidence>
<dbReference type="HOGENOM" id="CLU_054061_1_0_1"/>
<dbReference type="PROSITE" id="PS51821">
    <property type="entry name" value="VELVET"/>
    <property type="match status" value="1"/>
</dbReference>
<dbReference type="InterPro" id="IPR021740">
    <property type="entry name" value="Velvet"/>
</dbReference>
<keyword evidence="9" id="KW-1185">Reference proteome</keyword>
<protein>
    <recommendedName>
        <fullName evidence="7">Velvet domain-containing protein</fullName>
    </recommendedName>
</protein>
<evidence type="ECO:0000256" key="5">
    <source>
        <dbReference type="ARBA" id="ARBA00023242"/>
    </source>
</evidence>
<sequence>MDDFDPDSEEDVAGLQSQWWVVFCNLVSARNPDVNVTTISHVTEDGRTELQRLLLGTHVANVTPTTDDPDPATMPPHPITKPVPPPSPSLRFLPAAARSTNRAQREPHQIPGAFFIFADLSVRKAGEYRLSFVLMKLATGKLVPGECVPHTDRAVSQVFRVVNAKDFDQVQPSTNLVRGLLERGAGFPLKLKKGTREGQRRRRRQSEQDSDDDSNLDDNYE</sequence>
<dbReference type="Pfam" id="PF11754">
    <property type="entry name" value="Velvet"/>
    <property type="match status" value="1"/>
</dbReference>
<evidence type="ECO:0000256" key="6">
    <source>
        <dbReference type="SAM" id="MobiDB-lite"/>
    </source>
</evidence>
<comment type="caution">
    <text evidence="8">The sequence shown here is derived from an EMBL/GenBank/DDBJ whole genome shotgun (WGS) entry which is preliminary data.</text>
</comment>
<organism evidence="8 9">
    <name type="scientific">Capronia epimyces CBS 606.96</name>
    <dbReference type="NCBI Taxonomy" id="1182542"/>
    <lineage>
        <taxon>Eukaryota</taxon>
        <taxon>Fungi</taxon>
        <taxon>Dikarya</taxon>
        <taxon>Ascomycota</taxon>
        <taxon>Pezizomycotina</taxon>
        <taxon>Eurotiomycetes</taxon>
        <taxon>Chaetothyriomycetidae</taxon>
        <taxon>Chaetothyriales</taxon>
        <taxon>Herpotrichiellaceae</taxon>
        <taxon>Capronia</taxon>
    </lineage>
</organism>
<proteinExistence type="predicted"/>
<accession>W9Z3V8</accession>
<dbReference type="AlphaFoldDB" id="W9Z3V8"/>
<dbReference type="GO" id="GO:0030435">
    <property type="term" value="P:sporulation resulting in formation of a cellular spore"/>
    <property type="evidence" value="ECO:0007669"/>
    <property type="project" value="UniProtKB-KW"/>
</dbReference>
<dbReference type="OrthoDB" id="3056235at2759"/>
<feature type="region of interest" description="Disordered" evidence="6">
    <location>
        <begin position="191"/>
        <end position="221"/>
    </location>
</feature>
<feature type="domain" description="Velvet" evidence="7">
    <location>
        <begin position="1"/>
        <end position="190"/>
    </location>
</feature>
<evidence type="ECO:0000256" key="3">
    <source>
        <dbReference type="ARBA" id="ARBA00023015"/>
    </source>
</evidence>
<feature type="compositionally biased region" description="Acidic residues" evidence="6">
    <location>
        <begin position="208"/>
        <end position="221"/>
    </location>
</feature>
<gene>
    <name evidence="8" type="ORF">A1O3_02260</name>
</gene>